<evidence type="ECO:0000313" key="3">
    <source>
        <dbReference type="Proteomes" id="UP000801864"/>
    </source>
</evidence>
<comment type="caution">
    <text evidence="2">The sequence shown here is derived from an EMBL/GenBank/DDBJ whole genome shotgun (WGS) entry which is preliminary data.</text>
</comment>
<name>A0A9P5CIS6_9HYPO</name>
<dbReference type="AlphaFoldDB" id="A0A9P5CIS6"/>
<keyword evidence="3" id="KW-1185">Reference proteome</keyword>
<accession>A0A9P5CIS6</accession>
<dbReference type="Proteomes" id="UP000801864">
    <property type="component" value="Unassembled WGS sequence"/>
</dbReference>
<feature type="region of interest" description="Disordered" evidence="1">
    <location>
        <begin position="1"/>
        <end position="32"/>
    </location>
</feature>
<evidence type="ECO:0000256" key="1">
    <source>
        <dbReference type="SAM" id="MobiDB-lite"/>
    </source>
</evidence>
<sequence>MSSEGETTKVTTTQMATVSRLQSHHVTGGPSINHHIIKGRLEACPSAVRAPSGTPLNPPRSQLLVTNPRWPEQRRLDWNRPLNLIPDHLTLGLTRCSWGLASLGDSGAPHAGRCGAKGGPVALL</sequence>
<protein>
    <submittedName>
        <fullName evidence="2">Uncharacterized protein</fullName>
    </submittedName>
</protein>
<evidence type="ECO:0000313" key="2">
    <source>
        <dbReference type="EMBL" id="KAF3076157.1"/>
    </source>
</evidence>
<gene>
    <name evidence="2" type="ORF">CFAM422_001511</name>
</gene>
<feature type="compositionally biased region" description="Low complexity" evidence="1">
    <location>
        <begin position="8"/>
        <end position="17"/>
    </location>
</feature>
<proteinExistence type="predicted"/>
<dbReference type="EMBL" id="QLNT01000002">
    <property type="protein sequence ID" value="KAF3076157.1"/>
    <property type="molecule type" value="Genomic_DNA"/>
</dbReference>
<organism evidence="2 3">
    <name type="scientific">Trichoderma lentiforme</name>
    <dbReference type="NCBI Taxonomy" id="1567552"/>
    <lineage>
        <taxon>Eukaryota</taxon>
        <taxon>Fungi</taxon>
        <taxon>Dikarya</taxon>
        <taxon>Ascomycota</taxon>
        <taxon>Pezizomycotina</taxon>
        <taxon>Sordariomycetes</taxon>
        <taxon>Hypocreomycetidae</taxon>
        <taxon>Hypocreales</taxon>
        <taxon>Hypocreaceae</taxon>
        <taxon>Trichoderma</taxon>
    </lineage>
</organism>
<reference evidence="2 3" key="1">
    <citation type="submission" date="2018-06" db="EMBL/GenBank/DDBJ databases">
        <title>Genome analysis of cellulolytic fungus Trichoderma lentiforme CFAM-422.</title>
        <authorList>
            <person name="Steindorff A.S."/>
            <person name="Formighieri E.F."/>
            <person name="Midorikawa G.E.O."/>
            <person name="Tamietti M.S."/>
            <person name="Ramos E.Z."/>
            <person name="Silva A.S."/>
            <person name="Bon E.P.S."/>
            <person name="Mendes T.D."/>
            <person name="Damaso M.C.T."/>
            <person name="Favaro L.C.L."/>
        </authorList>
    </citation>
    <scope>NUCLEOTIDE SEQUENCE [LARGE SCALE GENOMIC DNA]</scope>
    <source>
        <strain evidence="2 3">CFAM-422</strain>
    </source>
</reference>